<proteinExistence type="predicted"/>
<dbReference type="AlphaFoldDB" id="A0ABD6EYE6"/>
<comment type="caution">
    <text evidence="1">The sequence shown here is derived from an EMBL/GenBank/DDBJ whole genome shotgun (WGS) entry which is preliminary data.</text>
</comment>
<organism evidence="1 2">
    <name type="scientific">Gnathostoma spinigerum</name>
    <dbReference type="NCBI Taxonomy" id="75299"/>
    <lineage>
        <taxon>Eukaryota</taxon>
        <taxon>Metazoa</taxon>
        <taxon>Ecdysozoa</taxon>
        <taxon>Nematoda</taxon>
        <taxon>Chromadorea</taxon>
        <taxon>Rhabditida</taxon>
        <taxon>Spirurina</taxon>
        <taxon>Gnathostomatomorpha</taxon>
        <taxon>Gnathostomatoidea</taxon>
        <taxon>Gnathostomatidae</taxon>
        <taxon>Gnathostoma</taxon>
    </lineage>
</organism>
<keyword evidence="2" id="KW-1185">Reference proteome</keyword>
<evidence type="ECO:0000313" key="2">
    <source>
        <dbReference type="Proteomes" id="UP001608902"/>
    </source>
</evidence>
<reference evidence="1 2" key="1">
    <citation type="submission" date="2024-08" db="EMBL/GenBank/DDBJ databases">
        <title>Gnathostoma spinigerum genome.</title>
        <authorList>
            <person name="Gonzalez-Bertolin B."/>
            <person name="Monzon S."/>
            <person name="Zaballos A."/>
            <person name="Jimenez P."/>
            <person name="Dekumyoy P."/>
            <person name="Varona S."/>
            <person name="Cuesta I."/>
            <person name="Sumanam S."/>
            <person name="Adisakwattana P."/>
            <person name="Gasser R.B."/>
            <person name="Hernandez-Gonzalez A."/>
            <person name="Young N.D."/>
            <person name="Perteguer M.J."/>
        </authorList>
    </citation>
    <scope>NUCLEOTIDE SEQUENCE [LARGE SCALE GENOMIC DNA]</scope>
    <source>
        <strain evidence="1">AL3</strain>
        <tissue evidence="1">Liver</tissue>
    </source>
</reference>
<sequence length="85" mass="9824">MFVEHRYTSNICRHNRSVLYSVSLRIRCRSTAMCRHIAVFYDIFGQFRTADRMQSALNHLLFPVITPVLSSKLSFLHGGHLGTQL</sequence>
<accession>A0ABD6EYE6</accession>
<evidence type="ECO:0000313" key="1">
    <source>
        <dbReference type="EMBL" id="MFH4984475.1"/>
    </source>
</evidence>
<gene>
    <name evidence="1" type="ORF">AB6A40_011184</name>
</gene>
<name>A0ABD6EYE6_9BILA</name>
<dbReference type="Proteomes" id="UP001608902">
    <property type="component" value="Unassembled WGS sequence"/>
</dbReference>
<protein>
    <submittedName>
        <fullName evidence="1">Uncharacterized protein</fullName>
    </submittedName>
</protein>
<dbReference type="EMBL" id="JBGFUD010017876">
    <property type="protein sequence ID" value="MFH4984475.1"/>
    <property type="molecule type" value="Genomic_DNA"/>
</dbReference>